<name>A0ACC6CCU2_9BURK</name>
<evidence type="ECO:0000313" key="1">
    <source>
        <dbReference type="EMBL" id="MCY4746177.1"/>
    </source>
</evidence>
<organism evidence="1 2">
    <name type="scientific">Roseateles hydrophilus</name>
    <dbReference type="NCBI Taxonomy" id="2975054"/>
    <lineage>
        <taxon>Bacteria</taxon>
        <taxon>Pseudomonadati</taxon>
        <taxon>Pseudomonadota</taxon>
        <taxon>Betaproteobacteria</taxon>
        <taxon>Burkholderiales</taxon>
        <taxon>Sphaerotilaceae</taxon>
        <taxon>Roseateles</taxon>
    </lineage>
</organism>
<reference evidence="1" key="1">
    <citation type="submission" date="2022-08" db="EMBL/GenBank/DDBJ databases">
        <title>Genome sequencing of Pelomonas sp. UHG3.</title>
        <authorList>
            <person name="So Y."/>
        </authorList>
    </citation>
    <scope>NUCLEOTIDE SEQUENCE</scope>
    <source>
        <strain evidence="1">UHG3</strain>
    </source>
</reference>
<evidence type="ECO:0000313" key="2">
    <source>
        <dbReference type="Proteomes" id="UP001076464"/>
    </source>
</evidence>
<comment type="caution">
    <text evidence="1">The sequence shown here is derived from an EMBL/GenBank/DDBJ whole genome shotgun (WGS) entry which is preliminary data.</text>
</comment>
<sequence>MIAFSFNGEELHPSSPEEVGRLLDRVEQAKEFELWAFAPNGRSLCMLRNDDDAWLMYLRQEGDSGFSSRSSVHRPGTATFRLCNGQVDEYPRSWCIDIEQCYKAMAYFFENAGAKPDWINWNED</sequence>
<keyword evidence="2" id="KW-1185">Reference proteome</keyword>
<accession>A0ACC6CCU2</accession>
<gene>
    <name evidence="1" type="ORF">NYO99_14415</name>
</gene>
<proteinExistence type="predicted"/>
<protein>
    <submittedName>
        <fullName evidence="1">Imm1 family immunity protein</fullName>
    </submittedName>
</protein>
<dbReference type="Proteomes" id="UP001076464">
    <property type="component" value="Unassembled WGS sequence"/>
</dbReference>
<dbReference type="EMBL" id="JAPPUY010000003">
    <property type="protein sequence ID" value="MCY4746177.1"/>
    <property type="molecule type" value="Genomic_DNA"/>
</dbReference>